<dbReference type="InterPro" id="IPR021449">
    <property type="entry name" value="DUF3099"/>
</dbReference>
<feature type="transmembrane region" description="Helical" evidence="2">
    <location>
        <begin position="51"/>
        <end position="70"/>
    </location>
</feature>
<keyword evidence="2" id="KW-1133">Transmembrane helix</keyword>
<dbReference type="EMBL" id="FXZM01000002">
    <property type="protein sequence ID" value="SMY10905.1"/>
    <property type="molecule type" value="Genomic_DNA"/>
</dbReference>
<protein>
    <recommendedName>
        <fullName evidence="5">DUF3099 domain-containing protein</fullName>
    </recommendedName>
</protein>
<keyword evidence="2" id="KW-0472">Membrane</keyword>
<accession>A0A2H1L2F9</accession>
<feature type="region of interest" description="Disordered" evidence="1">
    <location>
        <begin position="126"/>
        <end position="149"/>
    </location>
</feature>
<gene>
    <name evidence="3" type="ORF">BJEO58_00481</name>
</gene>
<name>A0A2H1L2F9_9MICO</name>
<evidence type="ECO:0000256" key="1">
    <source>
        <dbReference type="SAM" id="MobiDB-lite"/>
    </source>
</evidence>
<dbReference type="Proteomes" id="UP000234462">
    <property type="component" value="Unassembled WGS sequence"/>
</dbReference>
<reference evidence="4" key="1">
    <citation type="submission" date="2017-03" db="EMBL/GenBank/DDBJ databases">
        <authorList>
            <person name="Monnet C."/>
        </authorList>
    </citation>
    <scope>NUCLEOTIDE SEQUENCE [LARGE SCALE GENOMIC DNA]</scope>
    <source>
        <strain evidence="4">SJ5-8</strain>
    </source>
</reference>
<dbReference type="AlphaFoldDB" id="A0A2H1L2F9"/>
<evidence type="ECO:0008006" key="5">
    <source>
        <dbReference type="Google" id="ProtNLM"/>
    </source>
</evidence>
<evidence type="ECO:0000256" key="2">
    <source>
        <dbReference type="SAM" id="Phobius"/>
    </source>
</evidence>
<feature type="transmembrane region" description="Helical" evidence="2">
    <location>
        <begin position="28"/>
        <end position="45"/>
    </location>
</feature>
<feature type="region of interest" description="Disordered" evidence="1">
    <location>
        <begin position="80"/>
        <end position="113"/>
    </location>
</feature>
<dbReference type="OrthoDB" id="4229919at2"/>
<evidence type="ECO:0000313" key="4">
    <source>
        <dbReference type="Proteomes" id="UP000234462"/>
    </source>
</evidence>
<evidence type="ECO:0000313" key="3">
    <source>
        <dbReference type="EMBL" id="SMY10905.1"/>
    </source>
</evidence>
<keyword evidence="2" id="KW-0812">Transmembrane</keyword>
<feature type="compositionally biased region" description="Basic and acidic residues" evidence="1">
    <location>
        <begin position="128"/>
        <end position="141"/>
    </location>
</feature>
<proteinExistence type="predicted"/>
<organism evidence="3 4">
    <name type="scientific">Brevibacterium jeotgali</name>
    <dbReference type="NCBI Taxonomy" id="1262550"/>
    <lineage>
        <taxon>Bacteria</taxon>
        <taxon>Bacillati</taxon>
        <taxon>Actinomycetota</taxon>
        <taxon>Actinomycetes</taxon>
        <taxon>Micrococcales</taxon>
        <taxon>Brevibacteriaceae</taxon>
        <taxon>Brevibacterium</taxon>
    </lineage>
</organism>
<keyword evidence="4" id="KW-1185">Reference proteome</keyword>
<dbReference type="RefSeq" id="WP_101587445.1">
    <property type="nucleotide sequence ID" value="NZ_FXZM01000002.1"/>
</dbReference>
<dbReference type="Pfam" id="PF11298">
    <property type="entry name" value="DUF3099"/>
    <property type="match status" value="1"/>
</dbReference>
<sequence>MVENRPPTSVSDAQESADKDYEQRVRRYTISMIIRVVCLLLAFVVSGPLRWVMLGGAVVLPYIAVVIANSRNERLVHYEMTGVDGPPQPVLPAEATPSPESTDRQPDAPDVPDASEELLIVGEVLADTLDRDTPEAARMTDNEEDEDDS</sequence>